<accession>Q9FWJ4</accession>
<evidence type="ECO:0000313" key="2">
    <source>
        <dbReference type="EMBL" id="AAG12669.1"/>
    </source>
</evidence>
<dbReference type="PANTHER" id="PTHR47723:SF13">
    <property type="entry name" value="PUTATIVE-RELATED"/>
    <property type="match status" value="1"/>
</dbReference>
<reference key="1">
    <citation type="journal article" date="2000" name="Nature">
        <title>Sequence and analysis of chromosome 1 of the plant Arabidopsis thaliana.</title>
        <authorList>
            <person name="Theologis A."/>
            <person name="Ecker J.R."/>
            <person name="Palm C.J."/>
            <person name="Federspiel N.A."/>
            <person name="Kaul S."/>
            <person name="White O."/>
            <person name="Alonso J."/>
            <person name="Altafi H."/>
            <person name="Araujo R."/>
            <person name="Bowman C.L."/>
            <person name="Brooks S.Y."/>
            <person name="Buehler E."/>
            <person name="Chan A."/>
            <person name="Chao Q."/>
            <person name="Chen H."/>
            <person name="Cheuk R.F."/>
            <person name="Chin C.W."/>
            <person name="Chung M.K."/>
            <person name="Conn L."/>
            <person name="Conway A.B."/>
            <person name="Conway A.R."/>
            <person name="Creasy T.H."/>
            <person name="Dewar K."/>
            <person name="Dunn P."/>
            <person name="Etgu P."/>
            <person name="Feldblyum T.V."/>
            <person name="Feng J."/>
            <person name="Fong B."/>
            <person name="Fujii C.Y."/>
            <person name="Gill J.E."/>
            <person name="Goldsmith A.D."/>
            <person name="Haas B."/>
            <person name="Hansen N.F."/>
            <person name="Hughes B."/>
            <person name="Huizar L."/>
            <person name="Hunter J.L."/>
            <person name="Jenkins J."/>
            <person name="Johnson-Hopson C."/>
            <person name="Khan S."/>
            <person name="Khaykin E."/>
            <person name="Kim C.J."/>
            <person name="Koo H.L."/>
            <person name="Kremenetskaia I."/>
            <person name="Kurtz D.B."/>
            <person name="Kwan A."/>
            <person name="Lam B."/>
            <person name="Langin-Hooper S."/>
            <person name="Lee A."/>
            <person name="Lee J.M."/>
            <person name="Lenz C.A."/>
            <person name="Li J.H."/>
            <person name="Li Y."/>
            <person name="Lin X."/>
            <person name="Liu S.X."/>
            <person name="Liu Z.A."/>
            <person name="Luros J.S."/>
            <person name="Maiti R."/>
            <person name="Marziali A."/>
            <person name="Militscher J."/>
            <person name="Miranda M."/>
            <person name="Nguyen M."/>
            <person name="Nierman W.C."/>
            <person name="Osborne B.I."/>
            <person name="Pai G."/>
            <person name="Peterson J."/>
            <person name="Pham P.K."/>
            <person name="Rizzo M."/>
            <person name="Rooney T."/>
            <person name="Rowley D."/>
            <person name="Sakano H."/>
            <person name="Salzberg S.L."/>
            <person name="Schwartz J.R."/>
            <person name="Shinn P."/>
            <person name="Southwick A.M."/>
            <person name="Sun H."/>
            <person name="Tallon L.J."/>
            <person name="Tambunga G."/>
            <person name="Toriumi M.J."/>
            <person name="Town C.D."/>
            <person name="Utterback T."/>
            <person name="Van Aken S."/>
            <person name="Vaysberg M."/>
            <person name="Vysotskaia V.S."/>
            <person name="Walker M."/>
            <person name="Wu D."/>
            <person name="Yu G."/>
            <person name="Fraser C.M."/>
            <person name="Venter J.C."/>
            <person name="Davis R.W."/>
        </authorList>
    </citation>
    <scope>NUCLEOTIDE SEQUENCE [LARGE SCALE GENOMIC DNA]</scope>
    <source>
        <strain>cv. Columbia</strain>
    </source>
</reference>
<feature type="domain" description="RNase H type-1" evidence="1">
    <location>
        <begin position="13"/>
        <end position="141"/>
    </location>
</feature>
<dbReference type="Gene3D" id="3.30.420.10">
    <property type="entry name" value="Ribonuclease H-like superfamily/Ribonuclease H"/>
    <property type="match status" value="1"/>
</dbReference>
<dbReference type="GO" id="GO:0004523">
    <property type="term" value="F:RNA-DNA hybrid ribonuclease activity"/>
    <property type="evidence" value="ECO:0007669"/>
    <property type="project" value="InterPro"/>
</dbReference>
<name>Q9FWJ4_ARATH</name>
<reference evidence="2" key="3">
    <citation type="submission" date="2000-09" db="EMBL/GenBank/DDBJ databases">
        <authorList>
            <person name="Town C.D."/>
            <person name="Kaul S."/>
        </authorList>
    </citation>
    <scope>NUCLEOTIDE SEQUENCE</scope>
</reference>
<dbReference type="PROSITE" id="PS50879">
    <property type="entry name" value="RNASE_H_1"/>
    <property type="match status" value="1"/>
</dbReference>
<dbReference type="InterPro" id="IPR044730">
    <property type="entry name" value="RNase_H-like_dom_plant"/>
</dbReference>
<dbReference type="CDD" id="cd06222">
    <property type="entry name" value="RNase_H_like"/>
    <property type="match status" value="1"/>
</dbReference>
<protein>
    <submittedName>
        <fullName evidence="2">Uncharacterized protein F21N10.9</fullName>
    </submittedName>
</protein>
<dbReference type="InterPro" id="IPR002156">
    <property type="entry name" value="RNaseH_domain"/>
</dbReference>
<sequence>MANFVCCNTMVGMEMAPKWVNEESREGGKVDRLETAREHQGNWCGGFSVSIGICSAPQAELWGVYYGLYIAWEKWVTRVELEVDSEIVVGFLKTGIGDSHPLSFLARLCYGFISKDWIVRISHVYREANRLADGLANYAFTLPLGFHFFHSSPDVVDSVRLEDTSGTSCPRLVRMKRGGGGRRVITPQIDPLLQSHRNHVPIGHPPTIPTYKDYSPPRIYSRRGALPYWSLEPLGEHLMIMKKYLSVTDPNILAFP</sequence>
<evidence type="ECO:0000259" key="1">
    <source>
        <dbReference type="PROSITE" id="PS50879"/>
    </source>
</evidence>
<dbReference type="PANTHER" id="PTHR47723">
    <property type="entry name" value="OS05G0353850 PROTEIN"/>
    <property type="match status" value="1"/>
</dbReference>
<dbReference type="AlphaFoldDB" id="Q9FWJ4"/>
<gene>
    <name evidence="2" type="primary">F21N10.9</name>
</gene>
<proteinExistence type="predicted"/>
<dbReference type="InterPro" id="IPR036397">
    <property type="entry name" value="RNaseH_sf"/>
</dbReference>
<dbReference type="Pfam" id="PF13456">
    <property type="entry name" value="RVT_3"/>
    <property type="match status" value="1"/>
</dbReference>
<dbReference type="EMBL" id="AC027033">
    <property type="protein sequence ID" value="AAG12669.1"/>
    <property type="molecule type" value="Genomic_DNA"/>
</dbReference>
<dbReference type="GO" id="GO:0003676">
    <property type="term" value="F:nucleic acid binding"/>
    <property type="evidence" value="ECO:0007669"/>
    <property type="project" value="InterPro"/>
</dbReference>
<organism evidence="2">
    <name type="scientific">Arabidopsis thaliana</name>
    <name type="common">Mouse-ear cress</name>
    <dbReference type="NCBI Taxonomy" id="3702"/>
    <lineage>
        <taxon>Eukaryota</taxon>
        <taxon>Viridiplantae</taxon>
        <taxon>Streptophyta</taxon>
        <taxon>Embryophyta</taxon>
        <taxon>Tracheophyta</taxon>
        <taxon>Spermatophyta</taxon>
        <taxon>Magnoliopsida</taxon>
        <taxon>eudicotyledons</taxon>
        <taxon>Gunneridae</taxon>
        <taxon>Pentapetalae</taxon>
        <taxon>rosids</taxon>
        <taxon>malvids</taxon>
        <taxon>Brassicales</taxon>
        <taxon>Brassicaceae</taxon>
        <taxon>Camelineae</taxon>
        <taxon>Arabidopsis</taxon>
    </lineage>
</organism>
<dbReference type="InterPro" id="IPR012337">
    <property type="entry name" value="RNaseH-like_sf"/>
</dbReference>
<dbReference type="SUPFAM" id="SSF53098">
    <property type="entry name" value="Ribonuclease H-like"/>
    <property type="match status" value="1"/>
</dbReference>
<reference evidence="2" key="2">
    <citation type="submission" date="2000-03" db="EMBL/GenBank/DDBJ databases">
        <title>Arabidopsis thaliana chromosome 1 BAC F21N10 genomic sequence.</title>
        <authorList>
            <person name="Lin X."/>
            <person name="Kaul S."/>
            <person name="Town C.D."/>
            <person name="Benito M."/>
            <person name="Creasy T.H."/>
            <person name="Haas B.J."/>
            <person name="Wu D."/>
            <person name="Maiti R."/>
            <person name="Ronning C.M."/>
            <person name="Koo H."/>
            <person name="Fujii C.Y."/>
            <person name="Utterback T.R."/>
            <person name="Barnstead M.E."/>
            <person name="Bowman C.L."/>
            <person name="White O."/>
            <person name="Nierman W.C."/>
            <person name="Fraser C.M."/>
        </authorList>
    </citation>
    <scope>NUCLEOTIDE SEQUENCE</scope>
</reference>
<dbReference type="InterPro" id="IPR053151">
    <property type="entry name" value="RNase_H-like"/>
</dbReference>